<evidence type="ECO:0000256" key="2">
    <source>
        <dbReference type="SAM" id="Phobius"/>
    </source>
</evidence>
<keyword evidence="4" id="KW-1185">Reference proteome</keyword>
<feature type="region of interest" description="Disordered" evidence="1">
    <location>
        <begin position="163"/>
        <end position="229"/>
    </location>
</feature>
<dbReference type="Proteomes" id="UP000481583">
    <property type="component" value="Unassembled WGS sequence"/>
</dbReference>
<keyword evidence="2" id="KW-0472">Membrane</keyword>
<feature type="transmembrane region" description="Helical" evidence="2">
    <location>
        <begin position="12"/>
        <end position="30"/>
    </location>
</feature>
<keyword evidence="2" id="KW-1133">Transmembrane helix</keyword>
<feature type="transmembrane region" description="Helical" evidence="2">
    <location>
        <begin position="57"/>
        <end position="77"/>
    </location>
</feature>
<name>A0A6G4U5Z2_9ACTN</name>
<proteinExistence type="predicted"/>
<feature type="compositionally biased region" description="Low complexity" evidence="1">
    <location>
        <begin position="191"/>
        <end position="202"/>
    </location>
</feature>
<feature type="transmembrane region" description="Helical" evidence="2">
    <location>
        <begin position="98"/>
        <end position="117"/>
    </location>
</feature>
<evidence type="ECO:0000313" key="4">
    <source>
        <dbReference type="Proteomes" id="UP000481583"/>
    </source>
</evidence>
<accession>A0A6G4U5Z2</accession>
<organism evidence="3 4">
    <name type="scientific">Streptomyces coryli</name>
    <dbReference type="NCBI Taxonomy" id="1128680"/>
    <lineage>
        <taxon>Bacteria</taxon>
        <taxon>Bacillati</taxon>
        <taxon>Actinomycetota</taxon>
        <taxon>Actinomycetes</taxon>
        <taxon>Kitasatosporales</taxon>
        <taxon>Streptomycetaceae</taxon>
        <taxon>Streptomyces</taxon>
    </lineage>
</organism>
<evidence type="ECO:0000256" key="1">
    <source>
        <dbReference type="SAM" id="MobiDB-lite"/>
    </source>
</evidence>
<gene>
    <name evidence="3" type="ORF">G5C51_24855</name>
</gene>
<sequence length="295" mass="29387">MNIRSLTRGDAVVLVGALLLIVASFLKFISAECPDGLPAEACDKGQEKLPTGWSGDVSPTASAVFIAGILAAILIVVGRMQADKKVAGLSLDQVGTGLSLGALLSALTAVIQLPGGVADEDSLSAGMGAWIALLGTLVIAAGAVLTGAIPAFKAPLLGAPKQPAMQGGYPQQGGQPGYGYPGGPQQGGQPGQPYGQQQPQPAYGGGAPQPGPGGPGAPQQQGAPAPAGGGSFAPFWFAVPAARPLFAEDGSNAQVAELAPGIWYLAVDQRGPALVAQTQDGRRGVLQDTSGIQRG</sequence>
<reference evidence="3 4" key="1">
    <citation type="submission" date="2020-02" db="EMBL/GenBank/DDBJ databases">
        <title>Whole-genome analyses of novel actinobacteria.</title>
        <authorList>
            <person name="Sahin N."/>
        </authorList>
    </citation>
    <scope>NUCLEOTIDE SEQUENCE [LARGE SCALE GENOMIC DNA]</scope>
    <source>
        <strain evidence="3 4">A7024</strain>
    </source>
</reference>
<keyword evidence="2" id="KW-0812">Transmembrane</keyword>
<dbReference type="EMBL" id="JAAKZV010000126">
    <property type="protein sequence ID" value="NGN67126.1"/>
    <property type="molecule type" value="Genomic_DNA"/>
</dbReference>
<dbReference type="AlphaFoldDB" id="A0A6G4U5Z2"/>
<feature type="compositionally biased region" description="Low complexity" evidence="1">
    <location>
        <begin position="217"/>
        <end position="226"/>
    </location>
</feature>
<feature type="transmembrane region" description="Helical" evidence="2">
    <location>
        <begin position="129"/>
        <end position="152"/>
    </location>
</feature>
<evidence type="ECO:0000313" key="3">
    <source>
        <dbReference type="EMBL" id="NGN67126.1"/>
    </source>
</evidence>
<protein>
    <submittedName>
        <fullName evidence="3">Uncharacterized protein</fullName>
    </submittedName>
</protein>
<dbReference type="RefSeq" id="WP_165240427.1">
    <property type="nucleotide sequence ID" value="NZ_JAAKZV010000126.1"/>
</dbReference>
<feature type="compositionally biased region" description="Gly residues" evidence="1">
    <location>
        <begin position="170"/>
        <end position="190"/>
    </location>
</feature>
<comment type="caution">
    <text evidence="3">The sequence shown here is derived from an EMBL/GenBank/DDBJ whole genome shotgun (WGS) entry which is preliminary data.</text>
</comment>